<reference evidence="7" key="1">
    <citation type="submission" date="2016-10" db="EMBL/GenBank/DDBJ databases">
        <authorList>
            <person name="Varghese N."/>
            <person name="Submissions S."/>
        </authorList>
    </citation>
    <scope>NUCLEOTIDE SEQUENCE [LARGE SCALE GENOMIC DNA]</scope>
    <source>
        <strain evidence="7">LMG 26031</strain>
    </source>
</reference>
<organism evidence="6 7">
    <name type="scientific">Paraburkholderia diazotrophica</name>
    <dbReference type="NCBI Taxonomy" id="667676"/>
    <lineage>
        <taxon>Bacteria</taxon>
        <taxon>Pseudomonadati</taxon>
        <taxon>Pseudomonadota</taxon>
        <taxon>Betaproteobacteria</taxon>
        <taxon>Burkholderiales</taxon>
        <taxon>Burkholderiaceae</taxon>
        <taxon>Paraburkholderia</taxon>
    </lineage>
</organism>
<evidence type="ECO:0000256" key="3">
    <source>
        <dbReference type="PROSITE-ProRule" id="PRU00169"/>
    </source>
</evidence>
<dbReference type="STRING" id="667676.SAMN05192539_101140"/>
<dbReference type="GO" id="GO:0006355">
    <property type="term" value="P:regulation of DNA-templated transcription"/>
    <property type="evidence" value="ECO:0007669"/>
    <property type="project" value="InterPro"/>
</dbReference>
<dbReference type="SUPFAM" id="SSF52172">
    <property type="entry name" value="CheY-like"/>
    <property type="match status" value="1"/>
</dbReference>
<dbReference type="PANTHER" id="PTHR43214:SF17">
    <property type="entry name" value="TRANSCRIPTIONAL REGULATORY PROTEIN RCSB"/>
    <property type="match status" value="1"/>
</dbReference>
<dbReference type="PANTHER" id="PTHR43214">
    <property type="entry name" value="TWO-COMPONENT RESPONSE REGULATOR"/>
    <property type="match status" value="1"/>
</dbReference>
<dbReference type="OrthoDB" id="8585266at2"/>
<dbReference type="CDD" id="cd17535">
    <property type="entry name" value="REC_NarL-like"/>
    <property type="match status" value="1"/>
</dbReference>
<dbReference type="SUPFAM" id="SSF46894">
    <property type="entry name" value="C-terminal effector domain of the bipartite response regulators"/>
    <property type="match status" value="1"/>
</dbReference>
<dbReference type="InterPro" id="IPR058245">
    <property type="entry name" value="NreC/VraR/RcsB-like_REC"/>
</dbReference>
<evidence type="ECO:0000256" key="1">
    <source>
        <dbReference type="ARBA" id="ARBA00022553"/>
    </source>
</evidence>
<dbReference type="InterPro" id="IPR016032">
    <property type="entry name" value="Sig_transdc_resp-reg_C-effctor"/>
</dbReference>
<dbReference type="InterPro" id="IPR036388">
    <property type="entry name" value="WH-like_DNA-bd_sf"/>
</dbReference>
<dbReference type="Proteomes" id="UP000198866">
    <property type="component" value="Unassembled WGS sequence"/>
</dbReference>
<evidence type="ECO:0000259" key="5">
    <source>
        <dbReference type="PROSITE" id="PS50110"/>
    </source>
</evidence>
<dbReference type="PROSITE" id="PS50110">
    <property type="entry name" value="RESPONSE_REGULATORY"/>
    <property type="match status" value="1"/>
</dbReference>
<proteinExistence type="predicted"/>
<keyword evidence="7" id="KW-1185">Reference proteome</keyword>
<dbReference type="Gene3D" id="1.10.10.10">
    <property type="entry name" value="Winged helix-like DNA-binding domain superfamily/Winged helix DNA-binding domain"/>
    <property type="match status" value="1"/>
</dbReference>
<protein>
    <submittedName>
        <fullName evidence="6">Two-component system, NarL family, captular synthesis response regulator RcsB</fullName>
    </submittedName>
</protein>
<feature type="modified residue" description="4-aspartylphosphate" evidence="3">
    <location>
        <position position="60"/>
    </location>
</feature>
<dbReference type="PROSITE" id="PS50043">
    <property type="entry name" value="HTH_LUXR_2"/>
    <property type="match status" value="1"/>
</dbReference>
<evidence type="ECO:0000259" key="4">
    <source>
        <dbReference type="PROSITE" id="PS50043"/>
    </source>
</evidence>
<dbReference type="EMBL" id="FNYE01000011">
    <property type="protein sequence ID" value="SEJ44324.1"/>
    <property type="molecule type" value="Genomic_DNA"/>
</dbReference>
<gene>
    <name evidence="6" type="ORF">SAMN05192539_101140</name>
</gene>
<dbReference type="InterPro" id="IPR001789">
    <property type="entry name" value="Sig_transdc_resp-reg_receiver"/>
</dbReference>
<keyword evidence="2" id="KW-0238">DNA-binding</keyword>
<dbReference type="SMART" id="SM00448">
    <property type="entry name" value="REC"/>
    <property type="match status" value="1"/>
</dbReference>
<keyword evidence="1 3" id="KW-0597">Phosphoprotein</keyword>
<accession>A0A1H6YWY1</accession>
<name>A0A1H6YWY1_9BURK</name>
<dbReference type="InterPro" id="IPR039420">
    <property type="entry name" value="WalR-like"/>
</dbReference>
<dbReference type="InterPro" id="IPR000792">
    <property type="entry name" value="Tscrpt_reg_LuxR_C"/>
</dbReference>
<evidence type="ECO:0000256" key="2">
    <source>
        <dbReference type="ARBA" id="ARBA00023125"/>
    </source>
</evidence>
<sequence length="220" mass="23993">MANLADCVNVAVADDHPIVVLAICDALAAVRSFNVMATAATGTELLRATESGAVQLIVTDLVMHSKDPDDDGLKLVQRLRRQRPEARIVVFTMTTNRGVLHQLCRLGVAAIVGKDEDVSVLARICMRALVEKETILSSTITRSLSMAGKTQRDLHRAQPLSPRETEVVRLIANGMSLTEIARKLNRSKATVATQKYSAMRKLHFDNGADLVRFASEFGLS</sequence>
<dbReference type="PRINTS" id="PR00038">
    <property type="entry name" value="HTHLUXR"/>
</dbReference>
<dbReference type="GO" id="GO:0000160">
    <property type="term" value="P:phosphorelay signal transduction system"/>
    <property type="evidence" value="ECO:0007669"/>
    <property type="project" value="InterPro"/>
</dbReference>
<evidence type="ECO:0000313" key="7">
    <source>
        <dbReference type="Proteomes" id="UP000198866"/>
    </source>
</evidence>
<dbReference type="AlphaFoldDB" id="A0A1H6YWY1"/>
<dbReference type="Gene3D" id="3.40.50.2300">
    <property type="match status" value="1"/>
</dbReference>
<dbReference type="Pfam" id="PF00196">
    <property type="entry name" value="GerE"/>
    <property type="match status" value="1"/>
</dbReference>
<dbReference type="CDD" id="cd06170">
    <property type="entry name" value="LuxR_C_like"/>
    <property type="match status" value="1"/>
</dbReference>
<feature type="domain" description="HTH luxR-type" evidence="4">
    <location>
        <begin position="153"/>
        <end position="218"/>
    </location>
</feature>
<feature type="domain" description="Response regulatory" evidence="5">
    <location>
        <begin position="9"/>
        <end position="129"/>
    </location>
</feature>
<dbReference type="GO" id="GO:0003677">
    <property type="term" value="F:DNA binding"/>
    <property type="evidence" value="ECO:0007669"/>
    <property type="project" value="UniProtKB-KW"/>
</dbReference>
<dbReference type="SMART" id="SM00421">
    <property type="entry name" value="HTH_LUXR"/>
    <property type="match status" value="1"/>
</dbReference>
<evidence type="ECO:0000313" key="6">
    <source>
        <dbReference type="EMBL" id="SEJ44324.1"/>
    </source>
</evidence>
<dbReference type="InterPro" id="IPR011006">
    <property type="entry name" value="CheY-like_superfamily"/>
</dbReference>
<dbReference type="Pfam" id="PF00072">
    <property type="entry name" value="Response_reg"/>
    <property type="match status" value="1"/>
</dbReference>